<gene>
    <name evidence="2" type="ORF">ABOZ73_11125</name>
</gene>
<reference evidence="2" key="1">
    <citation type="submission" date="2024-06" db="EMBL/GenBank/DDBJ databases">
        <title>Caulobacter inopinatus, sp. nov.</title>
        <authorList>
            <person name="Donachie S.P."/>
        </authorList>
    </citation>
    <scope>NUCLEOTIDE SEQUENCE</scope>
    <source>
        <strain evidence="2">73W</strain>
    </source>
</reference>
<proteinExistence type="predicted"/>
<sequence length="125" mass="12835">MQVARGHRRTGGWLLWLAILAVMLPGLSVGAVAATRDQALVQICSADGATTITVDDRGQPTKAGFAGLPCQDCLAASLAAVETPPGVVALVRYAAEAPIATAERQHARPLARGPPRPPGQAPPRG</sequence>
<feature type="compositionally biased region" description="Pro residues" evidence="1">
    <location>
        <begin position="112"/>
        <end position="125"/>
    </location>
</feature>
<dbReference type="EMBL" id="CP158375">
    <property type="protein sequence ID" value="XDO95365.1"/>
    <property type="molecule type" value="Genomic_DNA"/>
</dbReference>
<protein>
    <submittedName>
        <fullName evidence="2">DUF2946 family protein</fullName>
    </submittedName>
</protein>
<dbReference type="AlphaFoldDB" id="A0AB39KNI2"/>
<dbReference type="RefSeq" id="WP_369058214.1">
    <property type="nucleotide sequence ID" value="NZ_CP158375.1"/>
</dbReference>
<evidence type="ECO:0000256" key="1">
    <source>
        <dbReference type="SAM" id="MobiDB-lite"/>
    </source>
</evidence>
<accession>A0AB39KNI2</accession>
<evidence type="ECO:0000313" key="2">
    <source>
        <dbReference type="EMBL" id="XDO95365.1"/>
    </source>
</evidence>
<organism evidence="2">
    <name type="scientific">Caulobacter sp. 73W</name>
    <dbReference type="NCBI Taxonomy" id="3161137"/>
    <lineage>
        <taxon>Bacteria</taxon>
        <taxon>Pseudomonadati</taxon>
        <taxon>Pseudomonadota</taxon>
        <taxon>Alphaproteobacteria</taxon>
        <taxon>Caulobacterales</taxon>
        <taxon>Caulobacteraceae</taxon>
        <taxon>Caulobacter</taxon>
    </lineage>
</organism>
<name>A0AB39KNI2_9CAUL</name>
<feature type="region of interest" description="Disordered" evidence="1">
    <location>
        <begin position="103"/>
        <end position="125"/>
    </location>
</feature>